<dbReference type="AlphaFoldDB" id="A0A8T2RQR3"/>
<sequence length="113" mass="13093">MYKGRGSTRKQLNEGSLHDAKPQLENKQINRLEKEVNLMDYQGGFSQFEGMDGNKSPKVYSTRKKTTLKAMTLAKKITRIVKVLFCYSIQWCENLCQESWNPKRLGSSRVLME</sequence>
<feature type="compositionally biased region" description="Basic and acidic residues" evidence="1">
    <location>
        <begin position="16"/>
        <end position="25"/>
    </location>
</feature>
<name>A0A8T2RQR3_CERRI</name>
<protein>
    <submittedName>
        <fullName evidence="2">Uncharacterized protein</fullName>
    </submittedName>
</protein>
<dbReference type="Proteomes" id="UP000825935">
    <property type="component" value="Chromosome 25"/>
</dbReference>
<accession>A0A8T2RQR3</accession>
<evidence type="ECO:0000313" key="3">
    <source>
        <dbReference type="Proteomes" id="UP000825935"/>
    </source>
</evidence>
<feature type="region of interest" description="Disordered" evidence="1">
    <location>
        <begin position="1"/>
        <end position="25"/>
    </location>
</feature>
<proteinExistence type="predicted"/>
<evidence type="ECO:0000313" key="2">
    <source>
        <dbReference type="EMBL" id="KAH7297783.1"/>
    </source>
</evidence>
<reference evidence="2" key="1">
    <citation type="submission" date="2021-08" db="EMBL/GenBank/DDBJ databases">
        <title>WGS assembly of Ceratopteris richardii.</title>
        <authorList>
            <person name="Marchant D.B."/>
            <person name="Chen G."/>
            <person name="Jenkins J."/>
            <person name="Shu S."/>
            <person name="Leebens-Mack J."/>
            <person name="Grimwood J."/>
            <person name="Schmutz J."/>
            <person name="Soltis P."/>
            <person name="Soltis D."/>
            <person name="Chen Z.-H."/>
        </authorList>
    </citation>
    <scope>NUCLEOTIDE SEQUENCE</scope>
    <source>
        <strain evidence="2">Whitten #5841</strain>
        <tissue evidence="2">Leaf</tissue>
    </source>
</reference>
<gene>
    <name evidence="2" type="ORF">KP509_25G012300</name>
</gene>
<dbReference type="EMBL" id="CM035430">
    <property type="protein sequence ID" value="KAH7297783.1"/>
    <property type="molecule type" value="Genomic_DNA"/>
</dbReference>
<organism evidence="2 3">
    <name type="scientific">Ceratopteris richardii</name>
    <name type="common">Triangle waterfern</name>
    <dbReference type="NCBI Taxonomy" id="49495"/>
    <lineage>
        <taxon>Eukaryota</taxon>
        <taxon>Viridiplantae</taxon>
        <taxon>Streptophyta</taxon>
        <taxon>Embryophyta</taxon>
        <taxon>Tracheophyta</taxon>
        <taxon>Polypodiopsida</taxon>
        <taxon>Polypodiidae</taxon>
        <taxon>Polypodiales</taxon>
        <taxon>Pteridineae</taxon>
        <taxon>Pteridaceae</taxon>
        <taxon>Parkerioideae</taxon>
        <taxon>Ceratopteris</taxon>
    </lineage>
</organism>
<evidence type="ECO:0000256" key="1">
    <source>
        <dbReference type="SAM" id="MobiDB-lite"/>
    </source>
</evidence>
<keyword evidence="3" id="KW-1185">Reference proteome</keyword>
<comment type="caution">
    <text evidence="2">The sequence shown here is derived from an EMBL/GenBank/DDBJ whole genome shotgun (WGS) entry which is preliminary data.</text>
</comment>